<evidence type="ECO:0000256" key="13">
    <source>
        <dbReference type="SAM" id="SignalP"/>
    </source>
</evidence>
<keyword evidence="7" id="KW-0663">Pyridoxal phosphate</keyword>
<evidence type="ECO:0000256" key="6">
    <source>
        <dbReference type="ARBA" id="ARBA00022723"/>
    </source>
</evidence>
<dbReference type="Gene3D" id="3.40.190.10">
    <property type="entry name" value="Periplasmic binding protein-like II"/>
    <property type="match status" value="2"/>
</dbReference>
<evidence type="ECO:0000259" key="14">
    <source>
        <dbReference type="Pfam" id="PF09084"/>
    </source>
</evidence>
<comment type="catalytic activity">
    <reaction evidence="11">
        <text>N(6)-(pyridoxal phosphate)-L-lysyl-[4-amino-5-hydroxymethyl-2-methylpyrimidine phosphate synthase] + L-histidyl-[4-amino-5-hydroxymethyl-2-methylpyrimidine phosphate synthase] + 2 Fe(3+) + 4 H2O = L-lysyl-[4-amino-5-hydroxymethyl-2-methylpyrimidine phosphate synthase] + (2S)-2-amino-5-hydroxy-4-oxopentanoyl-[4-amino-5-hydroxymethyl-2-methylpyrimidine phosphate synthase] + 4-amino-2-methyl-5-(phosphooxymethyl)pyrimidine + 3-oxopropanoate + 2 Fe(2+) + 2 H(+)</text>
        <dbReference type="Rhea" id="RHEA:65756"/>
        <dbReference type="Rhea" id="RHEA-COMP:16892"/>
        <dbReference type="Rhea" id="RHEA-COMP:16893"/>
        <dbReference type="Rhea" id="RHEA-COMP:16894"/>
        <dbReference type="Rhea" id="RHEA-COMP:16895"/>
        <dbReference type="ChEBI" id="CHEBI:15377"/>
        <dbReference type="ChEBI" id="CHEBI:15378"/>
        <dbReference type="ChEBI" id="CHEBI:29033"/>
        <dbReference type="ChEBI" id="CHEBI:29034"/>
        <dbReference type="ChEBI" id="CHEBI:29969"/>
        <dbReference type="ChEBI" id="CHEBI:29979"/>
        <dbReference type="ChEBI" id="CHEBI:33190"/>
        <dbReference type="ChEBI" id="CHEBI:58354"/>
        <dbReference type="ChEBI" id="CHEBI:143915"/>
        <dbReference type="ChEBI" id="CHEBI:157692"/>
    </reaction>
    <physiologicalReaction direction="left-to-right" evidence="11">
        <dbReference type="Rhea" id="RHEA:65757"/>
    </physiologicalReaction>
</comment>
<keyword evidence="13" id="KW-0732">Signal</keyword>
<comment type="pathway">
    <text evidence="2">Cofactor biosynthesis; thiamine diphosphate biosynthesis.</text>
</comment>
<dbReference type="InterPro" id="IPR000014">
    <property type="entry name" value="PAS"/>
</dbReference>
<evidence type="ECO:0000256" key="11">
    <source>
        <dbReference type="ARBA" id="ARBA00048179"/>
    </source>
</evidence>
<dbReference type="InterPro" id="IPR035965">
    <property type="entry name" value="PAS-like_dom_sf"/>
</dbReference>
<dbReference type="EMBL" id="WNKW01000001">
    <property type="protein sequence ID" value="MTW31413.1"/>
    <property type="molecule type" value="Genomic_DNA"/>
</dbReference>
<evidence type="ECO:0000256" key="4">
    <source>
        <dbReference type="ARBA" id="ARBA00011738"/>
    </source>
</evidence>
<feature type="domain" description="SsuA/THI5-like" evidence="14">
    <location>
        <begin position="42"/>
        <end position="247"/>
    </location>
</feature>
<evidence type="ECO:0000256" key="2">
    <source>
        <dbReference type="ARBA" id="ARBA00004948"/>
    </source>
</evidence>
<dbReference type="InterPro" id="IPR015168">
    <property type="entry name" value="SsuA/THI5"/>
</dbReference>
<reference evidence="15 16" key="1">
    <citation type="submission" date="2019-11" db="EMBL/GenBank/DDBJ databases">
        <title>Type strains purchased from KCTC, JCM and DSMZ.</title>
        <authorList>
            <person name="Lu H."/>
        </authorList>
    </citation>
    <scope>NUCLEOTIDE SEQUENCE [LARGE SCALE GENOMIC DNA]</scope>
    <source>
        <strain evidence="15 16">DSM 103461</strain>
    </source>
</reference>
<evidence type="ECO:0000256" key="10">
    <source>
        <dbReference type="ARBA" id="ARBA00033171"/>
    </source>
</evidence>
<comment type="similarity">
    <text evidence="3">Belongs to the NMT1/THI5 family.</text>
</comment>
<dbReference type="PANTHER" id="PTHR31528">
    <property type="entry name" value="4-AMINO-5-HYDROXYMETHYL-2-METHYLPYRIMIDINE PHOSPHATE SYNTHASE THI11-RELATED"/>
    <property type="match status" value="1"/>
</dbReference>
<evidence type="ECO:0000256" key="3">
    <source>
        <dbReference type="ARBA" id="ARBA00009406"/>
    </source>
</evidence>
<keyword evidence="5" id="KW-0808">Transferase</keyword>
<keyword evidence="16" id="KW-1185">Reference proteome</keyword>
<keyword evidence="8" id="KW-0784">Thiamine biosynthesis</keyword>
<evidence type="ECO:0000256" key="12">
    <source>
        <dbReference type="SAM" id="MobiDB-lite"/>
    </source>
</evidence>
<dbReference type="Gene3D" id="3.30.450.20">
    <property type="entry name" value="PAS domain"/>
    <property type="match status" value="1"/>
</dbReference>
<dbReference type="Pfam" id="PF09084">
    <property type="entry name" value="NMT1"/>
    <property type="match status" value="1"/>
</dbReference>
<keyword evidence="9" id="KW-0408">Iron</keyword>
<dbReference type="PANTHER" id="PTHR31528:SF1">
    <property type="entry name" value="4-AMINO-5-HYDROXYMETHYL-2-METHYLPYRIMIDINE PHOSPHATE SYNTHASE THI11-RELATED"/>
    <property type="match status" value="1"/>
</dbReference>
<evidence type="ECO:0000256" key="8">
    <source>
        <dbReference type="ARBA" id="ARBA00022977"/>
    </source>
</evidence>
<dbReference type="InterPro" id="IPR027939">
    <property type="entry name" value="NMT1/THI5"/>
</dbReference>
<gene>
    <name evidence="15" type="ORF">GM655_01080</name>
</gene>
<comment type="function">
    <text evidence="1">Responsible for the formation of the pyrimidine heterocycle in the thiamine biosynthesis pathway. Catalyzes the formation of hydroxymethylpyrimidine phosphate (HMP-P) from histidine and pyridoxal phosphate (PLP). The protein uses PLP and the active site histidine to form HMP-P, generating an inactive enzyme. The enzyme can only undergo a single turnover, which suggests it is a suicide enzyme.</text>
</comment>
<accession>A0ABW9SH85</accession>
<evidence type="ECO:0000313" key="15">
    <source>
        <dbReference type="EMBL" id="MTW31413.1"/>
    </source>
</evidence>
<dbReference type="SUPFAM" id="SSF55785">
    <property type="entry name" value="PYP-like sensor domain (PAS domain)"/>
    <property type="match status" value="1"/>
</dbReference>
<proteinExistence type="inferred from homology"/>
<evidence type="ECO:0000256" key="1">
    <source>
        <dbReference type="ARBA" id="ARBA00003469"/>
    </source>
</evidence>
<keyword evidence="6" id="KW-0479">Metal-binding</keyword>
<feature type="compositionally biased region" description="Low complexity" evidence="12">
    <location>
        <begin position="365"/>
        <end position="386"/>
    </location>
</feature>
<evidence type="ECO:0000256" key="7">
    <source>
        <dbReference type="ARBA" id="ARBA00022898"/>
    </source>
</evidence>
<evidence type="ECO:0000256" key="9">
    <source>
        <dbReference type="ARBA" id="ARBA00023004"/>
    </source>
</evidence>
<name>A0ABW9SH85_9BURK</name>
<evidence type="ECO:0000313" key="16">
    <source>
        <dbReference type="Proteomes" id="UP000735592"/>
    </source>
</evidence>
<feature type="signal peptide" evidence="13">
    <location>
        <begin position="1"/>
        <end position="26"/>
    </location>
</feature>
<protein>
    <recommendedName>
        <fullName evidence="10">Thiamine pyrimidine synthase</fullName>
    </recommendedName>
</protein>
<feature type="chain" id="PRO_5046953755" description="Thiamine pyrimidine synthase" evidence="13">
    <location>
        <begin position="27"/>
        <end position="546"/>
    </location>
</feature>
<dbReference type="CDD" id="cd00130">
    <property type="entry name" value="PAS"/>
    <property type="match status" value="1"/>
</dbReference>
<dbReference type="SUPFAM" id="SSF53850">
    <property type="entry name" value="Periplasmic binding protein-like II"/>
    <property type="match status" value="1"/>
</dbReference>
<evidence type="ECO:0000256" key="5">
    <source>
        <dbReference type="ARBA" id="ARBA00022679"/>
    </source>
</evidence>
<dbReference type="Proteomes" id="UP000735592">
    <property type="component" value="Unassembled WGS sequence"/>
</dbReference>
<feature type="region of interest" description="Disordered" evidence="12">
    <location>
        <begin position="355"/>
        <end position="388"/>
    </location>
</feature>
<organism evidence="15 16">
    <name type="scientific">Pseudoduganella danionis</name>
    <dbReference type="NCBI Taxonomy" id="1890295"/>
    <lineage>
        <taxon>Bacteria</taxon>
        <taxon>Pseudomonadati</taxon>
        <taxon>Pseudomonadota</taxon>
        <taxon>Betaproteobacteria</taxon>
        <taxon>Burkholderiales</taxon>
        <taxon>Oxalobacteraceae</taxon>
        <taxon>Telluria group</taxon>
        <taxon>Pseudoduganella</taxon>
    </lineage>
</organism>
<comment type="caution">
    <text evidence="15">The sequence shown here is derived from an EMBL/GenBank/DDBJ whole genome shotgun (WGS) entry which is preliminary data.</text>
</comment>
<sequence>MAHWRLSLTFSLSLLLGLFAAASSRAAPALETVTIQLKWLHQFQFAGYYAAQDQGYYRAAGLDVKLLEARPGHDSLQAVMQGEAQYGIGNTALLAARARGLPVVVLASLYQHSAAALLVRRDAGGKPHLGPNSRIMLAPNNEELALFLRKHGVPTESLLPVAHNFSYDDLLDGRVDAMSIYTTEAPYILEHSSLGYQILSPRSQGDDFYGDVLYTTESELRDHPQRAAALRAATLRGWAYAMQHPDELVDLIRARYPQRHSREHLLYEAQHIVPLLAQDSIELGYSDPLRWQAIASSYMAQGMLPEDFKLDGFLYQPEQQQGWRRHLPVLLPVLVLLLIAALLWRLRHRLLPAHQPSHDELPLNDTATPPDSSSAAPPATAATTTSNGVHADAVSQRTLQDAGADALLLLDPDGKIRAANPRAQQLLAQAMPPAGQLCWPALRADGSPYDASNHPLQLALVTAAPVTDAIIGLPTPSGSVLWLLANIEPVADDRRAVSALAVSLRAAPAAARAASPANTAATPSGPPHAGASTPSPNSAPQAPADH</sequence>
<comment type="subunit">
    <text evidence="4">Homodimer.</text>
</comment>
<feature type="compositionally biased region" description="Low complexity" evidence="12">
    <location>
        <begin position="511"/>
        <end position="523"/>
    </location>
</feature>
<feature type="region of interest" description="Disordered" evidence="12">
    <location>
        <begin position="511"/>
        <end position="546"/>
    </location>
</feature>